<organism evidence="1 2">
    <name type="scientific">Streptococcus suis</name>
    <dbReference type="NCBI Taxonomy" id="1307"/>
    <lineage>
        <taxon>Bacteria</taxon>
        <taxon>Bacillati</taxon>
        <taxon>Bacillota</taxon>
        <taxon>Bacilli</taxon>
        <taxon>Lactobacillales</taxon>
        <taxon>Streptococcaceae</taxon>
        <taxon>Streptococcus</taxon>
    </lineage>
</organism>
<gene>
    <name evidence="1" type="ORF">BKM66_08765</name>
</gene>
<protein>
    <submittedName>
        <fullName evidence="1">Uncharacterized protein</fullName>
    </submittedName>
</protein>
<dbReference type="EMBL" id="CP017666">
    <property type="protein sequence ID" value="AWX96231.1"/>
    <property type="molecule type" value="Genomic_DNA"/>
</dbReference>
<dbReference type="AlphaFoldDB" id="A0A2S2F6Z5"/>
<name>A0A2S2F6Z5_STRSU</name>
<proteinExistence type="predicted"/>
<dbReference type="NCBIfam" id="TIGR02385">
    <property type="entry name" value="RelE_StbE"/>
    <property type="match status" value="1"/>
</dbReference>
<accession>A0A2S2F6Z5</accession>
<dbReference type="Proteomes" id="UP000250181">
    <property type="component" value="Chromosome"/>
</dbReference>
<dbReference type="InterPro" id="IPR035093">
    <property type="entry name" value="RelE/ParE_toxin_dom_sf"/>
</dbReference>
<dbReference type="Gene3D" id="3.30.2310.20">
    <property type="entry name" value="RelE-like"/>
    <property type="match status" value="1"/>
</dbReference>
<evidence type="ECO:0000313" key="2">
    <source>
        <dbReference type="Proteomes" id="UP000250181"/>
    </source>
</evidence>
<sequence length="126" mass="14668">MRATIYHWTKWRPSSLDKYQVNLPLAIYEELAAIRSYIREELKSPDAADKKIQELIAGLRSLEIFPERGFNVDERSKKGPLVPGHLTRGLPIKKDYIAIYNIDEAQKVVNVRYLVASKSDYMRLFK</sequence>
<reference evidence="1 2" key="1">
    <citation type="submission" date="2016-10" db="EMBL/GenBank/DDBJ databases">
        <authorList>
            <person name="Zou G."/>
            <person name="Zhou R."/>
        </authorList>
    </citation>
    <scope>NUCLEOTIDE SEQUENCE [LARGE SCALE GENOMIC DNA]</scope>
    <source>
        <strain evidence="1 2">0061</strain>
    </source>
</reference>
<dbReference type="InterPro" id="IPR007712">
    <property type="entry name" value="RelE/ParE_toxin"/>
</dbReference>
<dbReference type="Pfam" id="PF05016">
    <property type="entry name" value="ParE_toxin"/>
    <property type="match status" value="1"/>
</dbReference>
<evidence type="ECO:0000313" key="1">
    <source>
        <dbReference type="EMBL" id="AWX96231.1"/>
    </source>
</evidence>